<dbReference type="PIRSF" id="PIRSF033563">
    <property type="entry name" value="UCP033563"/>
    <property type="match status" value="1"/>
</dbReference>
<sequence>MRVEPIRCYRPAPDKAATFASLPYDVFDRAQAASYVRDHPGSFLAIDRPETSFSPDHDMYAPDVYAKAAELLRRAATDGTLLHDETPCYYVYRLEQDGRAQTGVVCAASVDEYLDGTIRRHENTRRDKEQDRVEHIRATGAQTGPIFLAYRDNFAMDTLVGLASTAEPLYDFTDEEDVHQTVWRVARPAAVEAMTATFATVPCAYIADGHHRAASAVRVCQEMRLEATRQAGSAGEKDAAPGAEASPAPYDSFLAVMFPASQLKVMAYNRVVTDTAGMAPAQLIERIEAAGFEVAPAQDSPTEPPARHGFGLYVGGAWHAMRFSPEAVASLPTDDPVATLDVSILQDRVLGPVLGIEDPRQDARIRFVGGIEGPQALERLAGTDGVAFSLFPTSVDELMAVSDAGLLMPPKSTWFEPKLRSGLFVRRLR</sequence>
<protein>
    <submittedName>
        <fullName evidence="1">Uncharacterized conserved protein, DUF1015 family</fullName>
    </submittedName>
</protein>
<proteinExistence type="predicted"/>
<dbReference type="RefSeq" id="WP_090844403.1">
    <property type="nucleotide sequence ID" value="NZ_FMZL01000001.1"/>
</dbReference>
<evidence type="ECO:0000313" key="1">
    <source>
        <dbReference type="EMBL" id="SDB97683.1"/>
    </source>
</evidence>
<accession>A0A1G6HU42</accession>
<dbReference type="AlphaFoldDB" id="A0A1G6HU42"/>
<name>A0A1G6HU42_9ACTN</name>
<dbReference type="Proteomes" id="UP000198528">
    <property type="component" value="Unassembled WGS sequence"/>
</dbReference>
<dbReference type="Pfam" id="PF06245">
    <property type="entry name" value="DUF1015"/>
    <property type="match status" value="1"/>
</dbReference>
<dbReference type="PANTHER" id="PTHR36454">
    <property type="entry name" value="LMO2823 PROTEIN"/>
    <property type="match status" value="1"/>
</dbReference>
<dbReference type="InterPro" id="IPR008323">
    <property type="entry name" value="UCP033563"/>
</dbReference>
<dbReference type="PANTHER" id="PTHR36454:SF1">
    <property type="entry name" value="DUF1015 DOMAIN-CONTAINING PROTEIN"/>
    <property type="match status" value="1"/>
</dbReference>
<evidence type="ECO:0000313" key="2">
    <source>
        <dbReference type="Proteomes" id="UP000198528"/>
    </source>
</evidence>
<dbReference type="EMBL" id="FMZL01000001">
    <property type="protein sequence ID" value="SDB97683.1"/>
    <property type="molecule type" value="Genomic_DNA"/>
</dbReference>
<gene>
    <name evidence="1" type="ORF">SAMN04487824_101147</name>
</gene>
<reference evidence="2" key="1">
    <citation type="submission" date="2016-10" db="EMBL/GenBank/DDBJ databases">
        <authorList>
            <person name="Varghese N."/>
            <person name="Submissions S."/>
        </authorList>
    </citation>
    <scope>NUCLEOTIDE SEQUENCE [LARGE SCALE GENOMIC DNA]</scope>
    <source>
        <strain evidence="2">DSM 22619</strain>
    </source>
</reference>
<dbReference type="STRING" id="604330.SAMN04489857_0496"/>
<organism evidence="1 2">
    <name type="scientific">Parafannyhessea umbonata</name>
    <dbReference type="NCBI Taxonomy" id="604330"/>
    <lineage>
        <taxon>Bacteria</taxon>
        <taxon>Bacillati</taxon>
        <taxon>Actinomycetota</taxon>
        <taxon>Coriobacteriia</taxon>
        <taxon>Coriobacteriales</taxon>
        <taxon>Atopobiaceae</taxon>
        <taxon>Parafannyhessea</taxon>
    </lineage>
</organism>
<keyword evidence="2" id="KW-1185">Reference proteome</keyword>